<dbReference type="Proteomes" id="UP000801492">
    <property type="component" value="Unassembled WGS sequence"/>
</dbReference>
<name>A0A8K0D9C7_IGNLU</name>
<feature type="region of interest" description="Disordered" evidence="1">
    <location>
        <begin position="461"/>
        <end position="497"/>
    </location>
</feature>
<proteinExistence type="predicted"/>
<keyword evidence="3" id="KW-1185">Reference proteome</keyword>
<protein>
    <submittedName>
        <fullName evidence="2">Uncharacterized protein</fullName>
    </submittedName>
</protein>
<accession>A0A8K0D9C7</accession>
<sequence length="594" mass="67298">MAGANPRPPSQPQVLVEEGTAIVALTNPTAVPEGSIPLGILLQPPFGEDVYSFSKADVVRVVRLLLEALESAFFLCNIFLDSYGLAKIFDIVNQIMPTAYVYNTSYWIFYKSQYGECLCVCERFGIKCFHRKNAFHFINLDPLPENIEGYFAIPLGGKLYPNEANVSVTPVMSDMLRAYEIKIDLVVQQLVINENGFTLPNEEKVTLTIESRYMLTPEHHALRDIALLLSPHPMTQYVYSSYFENLHQFHLFLNGHRWETHVPRTYTIVSTDLPKFTVVPTNLEFPLYDADLSSNYQAEYYEDYERHAQSRYGAFAINVRGTPVQKADHRTQLFLCYTRNYDATKANRYTVLVRQIISEKPFPAEYIGPLRDFASGPLRPKATSSSKSKKRGRASKLVKVPTEANNTLSSTVPLSRSDQRQAASRTFNPTIKKPEKAKTENKVEQVEHNFLGPDYDVLFPSLPQPGCSKTQNRPTEEDQKKVSSDSKGKKKNKTKNVEEPSTIIVIDEPDNYNDLIIVDEVDNEKFRTDEDIIIEDLDNDVVVVDNEETWHIINDIINGEIGQIAGDDNDSQDVIITIDDNDLDRPSTSGTSRK</sequence>
<evidence type="ECO:0000313" key="2">
    <source>
        <dbReference type="EMBL" id="KAF2899043.1"/>
    </source>
</evidence>
<feature type="region of interest" description="Disordered" evidence="1">
    <location>
        <begin position="377"/>
        <end position="442"/>
    </location>
</feature>
<feature type="compositionally biased region" description="Basic and acidic residues" evidence="1">
    <location>
        <begin position="432"/>
        <end position="442"/>
    </location>
</feature>
<gene>
    <name evidence="2" type="ORF">ILUMI_07130</name>
</gene>
<feature type="compositionally biased region" description="Polar residues" evidence="1">
    <location>
        <begin position="403"/>
        <end position="429"/>
    </location>
</feature>
<reference evidence="2" key="1">
    <citation type="submission" date="2019-08" db="EMBL/GenBank/DDBJ databases">
        <title>The genome of the North American firefly Photinus pyralis.</title>
        <authorList>
            <consortium name="Photinus pyralis genome working group"/>
            <person name="Fallon T.R."/>
            <person name="Sander Lower S.E."/>
            <person name="Weng J.-K."/>
        </authorList>
    </citation>
    <scope>NUCLEOTIDE SEQUENCE</scope>
    <source>
        <strain evidence="2">TRF0915ILg1</strain>
        <tissue evidence="2">Whole body</tissue>
    </source>
</reference>
<dbReference type="EMBL" id="VTPC01003080">
    <property type="protein sequence ID" value="KAF2899043.1"/>
    <property type="molecule type" value="Genomic_DNA"/>
</dbReference>
<evidence type="ECO:0000313" key="3">
    <source>
        <dbReference type="Proteomes" id="UP000801492"/>
    </source>
</evidence>
<feature type="compositionally biased region" description="Basic and acidic residues" evidence="1">
    <location>
        <begin position="474"/>
        <end position="487"/>
    </location>
</feature>
<dbReference type="AlphaFoldDB" id="A0A8K0D9C7"/>
<feature type="compositionally biased region" description="Basic residues" evidence="1">
    <location>
        <begin position="387"/>
        <end position="396"/>
    </location>
</feature>
<evidence type="ECO:0000256" key="1">
    <source>
        <dbReference type="SAM" id="MobiDB-lite"/>
    </source>
</evidence>
<dbReference type="OrthoDB" id="6767252at2759"/>
<organism evidence="2 3">
    <name type="scientific">Ignelater luminosus</name>
    <name type="common">Cucubano</name>
    <name type="synonym">Pyrophorus luminosus</name>
    <dbReference type="NCBI Taxonomy" id="2038154"/>
    <lineage>
        <taxon>Eukaryota</taxon>
        <taxon>Metazoa</taxon>
        <taxon>Ecdysozoa</taxon>
        <taxon>Arthropoda</taxon>
        <taxon>Hexapoda</taxon>
        <taxon>Insecta</taxon>
        <taxon>Pterygota</taxon>
        <taxon>Neoptera</taxon>
        <taxon>Endopterygota</taxon>
        <taxon>Coleoptera</taxon>
        <taxon>Polyphaga</taxon>
        <taxon>Elateriformia</taxon>
        <taxon>Elateroidea</taxon>
        <taxon>Elateridae</taxon>
        <taxon>Agrypninae</taxon>
        <taxon>Pyrophorini</taxon>
        <taxon>Ignelater</taxon>
    </lineage>
</organism>
<comment type="caution">
    <text evidence="2">The sequence shown here is derived from an EMBL/GenBank/DDBJ whole genome shotgun (WGS) entry which is preliminary data.</text>
</comment>